<dbReference type="GO" id="GO:0007052">
    <property type="term" value="P:mitotic spindle organization"/>
    <property type="evidence" value="ECO:0007669"/>
    <property type="project" value="InterPro"/>
</dbReference>
<feature type="compositionally biased region" description="Basic and acidic residues" evidence="8">
    <location>
        <begin position="382"/>
        <end position="391"/>
    </location>
</feature>
<evidence type="ECO:0000256" key="8">
    <source>
        <dbReference type="SAM" id="MobiDB-lite"/>
    </source>
</evidence>
<evidence type="ECO:0000256" key="6">
    <source>
        <dbReference type="ARBA" id="ARBA00023212"/>
    </source>
</evidence>
<dbReference type="GO" id="GO:0072686">
    <property type="term" value="C:mitotic spindle"/>
    <property type="evidence" value="ECO:0007669"/>
    <property type="project" value="Ensembl"/>
</dbReference>
<evidence type="ECO:0000256" key="4">
    <source>
        <dbReference type="ARBA" id="ARBA00022553"/>
    </source>
</evidence>
<dbReference type="EMBL" id="AQIB01147678">
    <property type="status" value="NOT_ANNOTATED_CDS"/>
    <property type="molecule type" value="Genomic_DNA"/>
</dbReference>
<evidence type="ECO:0000256" key="3">
    <source>
        <dbReference type="ARBA" id="ARBA00022490"/>
    </source>
</evidence>
<dbReference type="STRING" id="60711.ENSCSAP00000011726"/>
<dbReference type="Pfam" id="PF25777">
    <property type="entry name" value="Aurora-A_bind_TACC3"/>
    <property type="match status" value="1"/>
</dbReference>
<dbReference type="GO" id="GO:0034451">
    <property type="term" value="C:centriolar satellite"/>
    <property type="evidence" value="ECO:0007669"/>
    <property type="project" value="Ensembl"/>
</dbReference>
<dbReference type="GO" id="GO:0005829">
    <property type="term" value="C:cytosol"/>
    <property type="evidence" value="ECO:0007669"/>
    <property type="project" value="Ensembl"/>
</dbReference>
<feature type="coiled-coil region" evidence="7">
    <location>
        <begin position="642"/>
        <end position="722"/>
    </location>
</feature>
<feature type="coiled-coil region" evidence="7">
    <location>
        <begin position="762"/>
        <end position="835"/>
    </location>
</feature>
<dbReference type="GO" id="GO:0007097">
    <property type="term" value="P:nuclear migration"/>
    <property type="evidence" value="ECO:0007669"/>
    <property type="project" value="TreeGrafter"/>
</dbReference>
<dbReference type="GO" id="GO:0036064">
    <property type="term" value="C:ciliary basal body"/>
    <property type="evidence" value="ECO:0007669"/>
    <property type="project" value="Ensembl"/>
</dbReference>
<dbReference type="InterPro" id="IPR039915">
    <property type="entry name" value="TACC"/>
</dbReference>
<name>A0A0D9RSY7_CHLSB</name>
<accession>A0A0D9RSY7</accession>
<dbReference type="PANTHER" id="PTHR13924:SF4">
    <property type="entry name" value="TRANSFORMING ACIDIC COILED-COIL-CONTAINING PROTEIN 3"/>
    <property type="match status" value="1"/>
</dbReference>
<gene>
    <name evidence="10" type="primary">TACC3</name>
</gene>
<feature type="compositionally biased region" description="Low complexity" evidence="8">
    <location>
        <begin position="155"/>
        <end position="164"/>
    </location>
</feature>
<feature type="compositionally biased region" description="Low complexity" evidence="8">
    <location>
        <begin position="229"/>
        <end position="250"/>
    </location>
</feature>
<dbReference type="InterPro" id="IPR007707">
    <property type="entry name" value="TACC_C"/>
</dbReference>
<protein>
    <submittedName>
        <fullName evidence="10">Transforming acidic coiled-coil containing protein 3</fullName>
    </submittedName>
</protein>
<dbReference type="FunFam" id="1.20.5.1700:FF:000001">
    <property type="entry name" value="Transforming acidic coiled-coil-containing protein 1 isoform 2"/>
    <property type="match status" value="1"/>
</dbReference>
<proteinExistence type="inferred from homology"/>
<reference evidence="10" key="3">
    <citation type="submission" date="2025-09" db="UniProtKB">
        <authorList>
            <consortium name="Ensembl"/>
        </authorList>
    </citation>
    <scope>IDENTIFICATION</scope>
</reference>
<feature type="compositionally biased region" description="Polar residues" evidence="8">
    <location>
        <begin position="185"/>
        <end position="200"/>
    </location>
</feature>
<evidence type="ECO:0000256" key="1">
    <source>
        <dbReference type="ARBA" id="ARBA00004245"/>
    </source>
</evidence>
<dbReference type="eggNOG" id="ENOG502QQ1G">
    <property type="taxonomic scope" value="Eukaryota"/>
</dbReference>
<dbReference type="GeneID" id="103246482"/>
<evidence type="ECO:0000256" key="7">
    <source>
        <dbReference type="SAM" id="Coils"/>
    </source>
</evidence>
<dbReference type="jPOST" id="A0A0D9RSY7"/>
<sequence length="839" mass="90949">MSLQVLNDKNVSSEKSTENCDFLFSSPEVTGRSSVLRVSQKENVPPKNVAKAMKVTFQTPLRDPQTHRILSPSMASKLEAPLAQGDTLGLENCHPVWTQKENQQLIKKVDAKTTHGILQKPMEADTDLLGDASPAFGSGSSSKPGPGALADLDCSSSSQSPGSSENQMVSPEKVSGSPEQALEENVSSYSLDRKMTPTSETLEDPSRTESQHEAETPHRAKEEGRHGGVSAPTAVATSPPSAIPEEACGGAPLGGLPGEALACPVGMGTPVPADDTQALPCAHTSGPESTAPTSHLVTGRAMTLSPQEEAAVDQMASSSRSGPIKLEFDLSDGATSKRAPPPRRLGERSGLKPPLRRAAARQQKAPREVEEDPPMPASRGSYHLDWDKLDDPNFNPFRGDTLSGHREAQPPESPETRLGRPASEQLSAGPAMEEPGTCVSQQRHSASAEDTPVVQLTAETPRAESKEGALNSASISLPTSCPGSEPVPTHQQGQPALELKEESFRDPAEVLGTGAEVDYLEQFGTSSFKESALRKQSLYLKFDPLLRDSPRGPVPVAMETSRCARQPSPTREALSVGRLEAVPSMHGANEPPSGSPREAKLVEFDFLGALDIPVPGPPPGVPAPGGPPLSTGPIVDLLQYSQKDLDAAVKATQEENRELRSRCEELHGKNLELGKIMDRFEEVVYQAMEEVQKQKELAKAEIQKVLKEKDQLTTDLNSMEKSFSDLFKRFEKQKEVIEGYRKNEESLKKCVEDYLVKITQEGQRYQALKAHAEEKLQLANEEIAQVRSKAQAEVLALQASLRKEQMRIQSLEKTVEQKTKENEELTRICDDLISKMEKI</sequence>
<dbReference type="Pfam" id="PF05010">
    <property type="entry name" value="TACC_C"/>
    <property type="match status" value="1"/>
</dbReference>
<feature type="domain" description="Transforming acidic coiled-coil-containing protein C-terminal" evidence="9">
    <location>
        <begin position="640"/>
        <end position="833"/>
    </location>
</feature>
<dbReference type="Proteomes" id="UP000029965">
    <property type="component" value="Chromosome 27"/>
</dbReference>
<dbReference type="Ensembl" id="ENSCSAT00000013736.1">
    <property type="protein sequence ID" value="ENSCSAP00000011726.1"/>
    <property type="gene ID" value="ENSCSAG00000015639.1"/>
</dbReference>
<feature type="region of interest" description="Disordered" evidence="8">
    <location>
        <begin position="549"/>
        <end position="573"/>
    </location>
</feature>
<dbReference type="AlphaFoldDB" id="A0A0D9RSY7"/>
<dbReference type="Gene3D" id="1.20.5.1700">
    <property type="match status" value="1"/>
</dbReference>
<feature type="region of interest" description="Disordered" evidence="8">
    <location>
        <begin position="128"/>
        <end position="496"/>
    </location>
</feature>
<dbReference type="GeneTree" id="ENSGT00940000158858"/>
<dbReference type="GO" id="GO:0021987">
    <property type="term" value="P:cerebral cortex development"/>
    <property type="evidence" value="ECO:0007669"/>
    <property type="project" value="TreeGrafter"/>
</dbReference>
<dbReference type="OMA" id="HRAEEEC"/>
<reference evidence="10" key="2">
    <citation type="submission" date="2025-08" db="UniProtKB">
        <authorList>
            <consortium name="Ensembl"/>
        </authorList>
    </citation>
    <scope>IDENTIFICATION</scope>
</reference>
<evidence type="ECO:0000313" key="10">
    <source>
        <dbReference type="Ensembl" id="ENSCSAP00000011726.1"/>
    </source>
</evidence>
<reference evidence="10 11" key="1">
    <citation type="submission" date="2014-03" db="EMBL/GenBank/DDBJ databases">
        <authorList>
            <person name="Warren W."/>
            <person name="Wilson R.K."/>
        </authorList>
    </citation>
    <scope>NUCLEOTIDE SEQUENCE</scope>
</reference>
<feature type="compositionally biased region" description="Polar residues" evidence="8">
    <location>
        <begin position="471"/>
        <end position="482"/>
    </location>
</feature>
<dbReference type="InterPro" id="IPR057663">
    <property type="entry name" value="TACC3_Aurora-A_bind"/>
</dbReference>
<comment type="similarity">
    <text evidence="2">Belongs to the TACC family.</text>
</comment>
<feature type="compositionally biased region" description="Basic and acidic residues" evidence="8">
    <location>
        <begin position="204"/>
        <end position="226"/>
    </location>
</feature>
<feature type="compositionally biased region" description="Basic and acidic residues" evidence="8">
    <location>
        <begin position="403"/>
        <end position="418"/>
    </location>
</feature>
<keyword evidence="4" id="KW-0597">Phosphoprotein</keyword>
<dbReference type="GO" id="GO:0007091">
    <property type="term" value="P:metaphase/anaphase transition of mitotic cell cycle"/>
    <property type="evidence" value="ECO:0007669"/>
    <property type="project" value="Ensembl"/>
</dbReference>
<dbReference type="Bgee" id="ENSCSAG00000015639">
    <property type="expression patterns" value="Expressed in blood and 4 other cell types or tissues"/>
</dbReference>
<feature type="compositionally biased region" description="Low complexity" evidence="8">
    <location>
        <begin position="130"/>
        <end position="148"/>
    </location>
</feature>
<evidence type="ECO:0000256" key="2">
    <source>
        <dbReference type="ARBA" id="ARBA00009423"/>
    </source>
</evidence>
<dbReference type="GO" id="GO:0005794">
    <property type="term" value="C:Golgi apparatus"/>
    <property type="evidence" value="ECO:0007669"/>
    <property type="project" value="Ensembl"/>
</dbReference>
<keyword evidence="11" id="KW-1185">Reference proteome</keyword>
<evidence type="ECO:0000259" key="9">
    <source>
        <dbReference type="Pfam" id="PF05010"/>
    </source>
</evidence>
<comment type="subcellular location">
    <subcellularLocation>
        <location evidence="1">Cytoplasm</location>
        <location evidence="1">Cytoskeleton</location>
    </subcellularLocation>
</comment>
<dbReference type="GO" id="GO:0060236">
    <property type="term" value="P:regulation of mitotic spindle organization"/>
    <property type="evidence" value="ECO:0007669"/>
    <property type="project" value="Ensembl"/>
</dbReference>
<feature type="compositionally biased region" description="Polar residues" evidence="8">
    <location>
        <begin position="286"/>
        <end position="296"/>
    </location>
</feature>
<keyword evidence="5 7" id="KW-0175">Coiled coil</keyword>
<keyword evidence="3" id="KW-0963">Cytoplasm</keyword>
<organism evidence="10 11">
    <name type="scientific">Chlorocebus sabaeus</name>
    <name type="common">Green monkey</name>
    <name type="synonym">Simia sabaea</name>
    <dbReference type="NCBI Taxonomy" id="60711"/>
    <lineage>
        <taxon>Eukaryota</taxon>
        <taxon>Metazoa</taxon>
        <taxon>Chordata</taxon>
        <taxon>Craniata</taxon>
        <taxon>Vertebrata</taxon>
        <taxon>Euteleostomi</taxon>
        <taxon>Mammalia</taxon>
        <taxon>Eutheria</taxon>
        <taxon>Euarchontoglires</taxon>
        <taxon>Primates</taxon>
        <taxon>Haplorrhini</taxon>
        <taxon>Catarrhini</taxon>
        <taxon>Cercopithecidae</taxon>
        <taxon>Cercopithecinae</taxon>
        <taxon>Chlorocebus</taxon>
    </lineage>
</organism>
<dbReference type="CTD" id="10460"/>
<dbReference type="BioGRID-ORCS" id="103246482">
    <property type="hits" value="0 hits in 9 CRISPR screens"/>
</dbReference>
<evidence type="ECO:0000256" key="5">
    <source>
        <dbReference type="ARBA" id="ARBA00023054"/>
    </source>
</evidence>
<dbReference type="PANTHER" id="PTHR13924">
    <property type="entry name" value="TRANSFORMING ACIDIC COILED-COIL CONTAINING PROTEIN 1/2"/>
    <property type="match status" value="1"/>
</dbReference>
<evidence type="ECO:0000313" key="11">
    <source>
        <dbReference type="Proteomes" id="UP000029965"/>
    </source>
</evidence>
<keyword evidence="6" id="KW-0206">Cytoskeleton</keyword>